<name>A0A316DEW7_9BACL</name>
<evidence type="ECO:0000313" key="1">
    <source>
        <dbReference type="EMBL" id="PWK16505.1"/>
    </source>
</evidence>
<sequence>MKKDTDSEESVSFFGNPSVDRSMVDLQGLTCNQMVSYHECETKRCPIIQLEVLQ</sequence>
<reference evidence="1 2" key="1">
    <citation type="submission" date="2018-05" db="EMBL/GenBank/DDBJ databases">
        <title>Genomic Encyclopedia of Type Strains, Phase IV (KMG-IV): sequencing the most valuable type-strain genomes for metagenomic binning, comparative biology and taxonomic classification.</title>
        <authorList>
            <person name="Goeker M."/>
        </authorList>
    </citation>
    <scope>NUCLEOTIDE SEQUENCE [LARGE SCALE GENOMIC DNA]</scope>
    <source>
        <strain evidence="1 2">DSM 18773</strain>
    </source>
</reference>
<evidence type="ECO:0000313" key="2">
    <source>
        <dbReference type="Proteomes" id="UP000245634"/>
    </source>
</evidence>
<protein>
    <submittedName>
        <fullName evidence="1">Uncharacterized protein</fullName>
    </submittedName>
</protein>
<dbReference type="Proteomes" id="UP000245634">
    <property type="component" value="Unassembled WGS sequence"/>
</dbReference>
<dbReference type="EMBL" id="QGGL01000001">
    <property type="protein sequence ID" value="PWK16505.1"/>
    <property type="molecule type" value="Genomic_DNA"/>
</dbReference>
<proteinExistence type="predicted"/>
<gene>
    <name evidence="1" type="ORF">C7459_101371</name>
</gene>
<comment type="caution">
    <text evidence="1">The sequence shown here is derived from an EMBL/GenBank/DDBJ whole genome shotgun (WGS) entry which is preliminary data.</text>
</comment>
<keyword evidence="2" id="KW-1185">Reference proteome</keyword>
<dbReference type="AlphaFoldDB" id="A0A316DEW7"/>
<organism evidence="1 2">
    <name type="scientific">Tumebacillus permanentifrigoris</name>
    <dbReference type="NCBI Taxonomy" id="378543"/>
    <lineage>
        <taxon>Bacteria</taxon>
        <taxon>Bacillati</taxon>
        <taxon>Bacillota</taxon>
        <taxon>Bacilli</taxon>
        <taxon>Bacillales</taxon>
        <taxon>Alicyclobacillaceae</taxon>
        <taxon>Tumebacillus</taxon>
    </lineage>
</organism>
<accession>A0A316DEW7</accession>